<comment type="caution">
    <text evidence="2">The sequence shown here is derived from an EMBL/GenBank/DDBJ whole genome shotgun (WGS) entry which is preliminary data.</text>
</comment>
<accession>A0ABV0W856</accession>
<evidence type="ECO:0000313" key="3">
    <source>
        <dbReference type="Proteomes" id="UP001444071"/>
    </source>
</evidence>
<dbReference type="Proteomes" id="UP001444071">
    <property type="component" value="Unassembled WGS sequence"/>
</dbReference>
<feature type="compositionally biased region" description="Polar residues" evidence="1">
    <location>
        <begin position="11"/>
        <end position="25"/>
    </location>
</feature>
<reference evidence="2 3" key="1">
    <citation type="submission" date="2021-06" db="EMBL/GenBank/DDBJ databases">
        <authorList>
            <person name="Palmer J.M."/>
        </authorList>
    </citation>
    <scope>NUCLEOTIDE SEQUENCE [LARGE SCALE GENOMIC DNA]</scope>
    <source>
        <strain evidence="2 3">XR_2019</strain>
        <tissue evidence="2">Muscle</tissue>
    </source>
</reference>
<organism evidence="2 3">
    <name type="scientific">Xenotaenia resolanae</name>
    <dbReference type="NCBI Taxonomy" id="208358"/>
    <lineage>
        <taxon>Eukaryota</taxon>
        <taxon>Metazoa</taxon>
        <taxon>Chordata</taxon>
        <taxon>Craniata</taxon>
        <taxon>Vertebrata</taxon>
        <taxon>Euteleostomi</taxon>
        <taxon>Actinopterygii</taxon>
        <taxon>Neopterygii</taxon>
        <taxon>Teleostei</taxon>
        <taxon>Neoteleostei</taxon>
        <taxon>Acanthomorphata</taxon>
        <taxon>Ovalentaria</taxon>
        <taxon>Atherinomorphae</taxon>
        <taxon>Cyprinodontiformes</taxon>
        <taxon>Goodeidae</taxon>
        <taxon>Xenotaenia</taxon>
    </lineage>
</organism>
<evidence type="ECO:0000256" key="1">
    <source>
        <dbReference type="SAM" id="MobiDB-lite"/>
    </source>
</evidence>
<gene>
    <name evidence="2" type="ORF">XENORESO_007265</name>
</gene>
<evidence type="ECO:0000313" key="2">
    <source>
        <dbReference type="EMBL" id="MEQ2265449.1"/>
    </source>
</evidence>
<name>A0ABV0W856_9TELE</name>
<dbReference type="EMBL" id="JAHRIM010032410">
    <property type="protein sequence ID" value="MEQ2265449.1"/>
    <property type="molecule type" value="Genomic_DNA"/>
</dbReference>
<feature type="region of interest" description="Disordered" evidence="1">
    <location>
        <begin position="1"/>
        <end position="26"/>
    </location>
</feature>
<proteinExistence type="predicted"/>
<sequence length="100" mass="11073">MAPNREPRTPYSWSTSHGTRGTRSNAFPRPTRYMWTGWVYSTARTKTALLPLKPRLDYQPDSPLQQPGIGFPGEAEECDPLVLLAHPPVGLAPEWGPGST</sequence>
<protein>
    <submittedName>
        <fullName evidence="2">Uncharacterized protein</fullName>
    </submittedName>
</protein>
<keyword evidence="3" id="KW-1185">Reference proteome</keyword>